<evidence type="ECO:0000256" key="10">
    <source>
        <dbReference type="ARBA" id="ARBA00023264"/>
    </source>
</evidence>
<dbReference type="GO" id="GO:0016020">
    <property type="term" value="C:membrane"/>
    <property type="evidence" value="ECO:0007669"/>
    <property type="project" value="UniProtKB-SubCell"/>
</dbReference>
<proteinExistence type="inferred from homology"/>
<evidence type="ECO:0000256" key="6">
    <source>
        <dbReference type="ARBA" id="ARBA00022989"/>
    </source>
</evidence>
<sequence length="196" mass="21529">MVQGNAHVRSDRVFTVPNLLSILRLAGVPLFLWLLLGPREDVWAIVVLALAAISDWLDGKLARWLDQASRLGALLDPAADRLYILATAFAFVVRGILPWWFVALVLLRDVAVSLCLPLLRRAGYDTPDVIYLGKAATFCLLYALPILLLAQVGPTTAMIAGPIGYGFAGWGLLMHVWSGALYVFQSINAARHPIRR</sequence>
<accession>A0A3E0GWG2</accession>
<dbReference type="InterPro" id="IPR050324">
    <property type="entry name" value="CDP-alcohol_PTase-I"/>
</dbReference>
<feature type="transmembrane region" description="Helical" evidence="12">
    <location>
        <begin position="71"/>
        <end position="93"/>
    </location>
</feature>
<reference evidence="13 14" key="1">
    <citation type="submission" date="2018-08" db="EMBL/GenBank/DDBJ databases">
        <title>Genomic Encyclopedia of Archaeal and Bacterial Type Strains, Phase II (KMG-II): from individual species to whole genera.</title>
        <authorList>
            <person name="Goeker M."/>
        </authorList>
    </citation>
    <scope>NUCLEOTIDE SEQUENCE [LARGE SCALE GENOMIC DNA]</scope>
    <source>
        <strain evidence="13 14">DSM 45791</strain>
    </source>
</reference>
<feature type="transmembrane region" description="Helical" evidence="12">
    <location>
        <begin position="12"/>
        <end position="36"/>
    </location>
</feature>
<evidence type="ECO:0000256" key="1">
    <source>
        <dbReference type="ARBA" id="ARBA00004141"/>
    </source>
</evidence>
<dbReference type="RefSeq" id="WP_246016180.1">
    <property type="nucleotide sequence ID" value="NZ_CP144375.1"/>
</dbReference>
<evidence type="ECO:0000256" key="8">
    <source>
        <dbReference type="ARBA" id="ARBA00023136"/>
    </source>
</evidence>
<name>A0A3E0GWG2_9PSEU</name>
<dbReference type="PROSITE" id="PS00379">
    <property type="entry name" value="CDP_ALCOHOL_P_TRANSF"/>
    <property type="match status" value="1"/>
</dbReference>
<dbReference type="GO" id="GO:0046474">
    <property type="term" value="P:glycerophospholipid biosynthetic process"/>
    <property type="evidence" value="ECO:0007669"/>
    <property type="project" value="TreeGrafter"/>
</dbReference>
<dbReference type="PIRSF" id="PIRSF000847">
    <property type="entry name" value="Phos_ph_gly_syn"/>
    <property type="match status" value="1"/>
</dbReference>
<evidence type="ECO:0000256" key="12">
    <source>
        <dbReference type="SAM" id="Phobius"/>
    </source>
</evidence>
<keyword evidence="9" id="KW-0594">Phospholipid biosynthesis</keyword>
<comment type="similarity">
    <text evidence="2 11">Belongs to the CDP-alcohol phosphatidyltransferase class-I family.</text>
</comment>
<keyword evidence="10" id="KW-1208">Phospholipid metabolism</keyword>
<evidence type="ECO:0000256" key="2">
    <source>
        <dbReference type="ARBA" id="ARBA00010441"/>
    </source>
</evidence>
<dbReference type="PANTHER" id="PTHR14269">
    <property type="entry name" value="CDP-DIACYLGLYCEROL--GLYCEROL-3-PHOSPHATE 3-PHOSPHATIDYLTRANSFERASE-RELATED"/>
    <property type="match status" value="1"/>
</dbReference>
<keyword evidence="6 12" id="KW-1133">Transmembrane helix</keyword>
<keyword evidence="4 11" id="KW-0808">Transferase</keyword>
<comment type="caution">
    <text evidence="13">The sequence shown here is derived from an EMBL/GenBank/DDBJ whole genome shotgun (WGS) entry which is preliminary data.</text>
</comment>
<evidence type="ECO:0000256" key="9">
    <source>
        <dbReference type="ARBA" id="ARBA00023209"/>
    </source>
</evidence>
<keyword evidence="3" id="KW-0444">Lipid biosynthesis</keyword>
<keyword evidence="14" id="KW-1185">Reference proteome</keyword>
<dbReference type="InterPro" id="IPR043130">
    <property type="entry name" value="CDP-OH_PTrfase_TM_dom"/>
</dbReference>
<evidence type="ECO:0000256" key="7">
    <source>
        <dbReference type="ARBA" id="ARBA00023098"/>
    </source>
</evidence>
<dbReference type="EMBL" id="QUNO01000021">
    <property type="protein sequence ID" value="REH32474.1"/>
    <property type="molecule type" value="Genomic_DNA"/>
</dbReference>
<dbReference type="PANTHER" id="PTHR14269:SF62">
    <property type="entry name" value="CDP-DIACYLGLYCEROL--GLYCEROL-3-PHOSPHATE 3-PHOSPHATIDYLTRANSFERASE 1, CHLOROPLASTIC"/>
    <property type="match status" value="1"/>
</dbReference>
<evidence type="ECO:0000256" key="4">
    <source>
        <dbReference type="ARBA" id="ARBA00022679"/>
    </source>
</evidence>
<evidence type="ECO:0000256" key="11">
    <source>
        <dbReference type="RuleBase" id="RU003750"/>
    </source>
</evidence>
<evidence type="ECO:0000313" key="13">
    <source>
        <dbReference type="EMBL" id="REH32474.1"/>
    </source>
</evidence>
<dbReference type="Proteomes" id="UP000256269">
    <property type="component" value="Unassembled WGS sequence"/>
</dbReference>
<keyword evidence="8 12" id="KW-0472">Membrane</keyword>
<gene>
    <name evidence="13" type="ORF">BCF44_12120</name>
</gene>
<keyword evidence="7" id="KW-0443">Lipid metabolism</keyword>
<dbReference type="AlphaFoldDB" id="A0A3E0GWG2"/>
<feature type="transmembrane region" description="Helical" evidence="12">
    <location>
        <begin position="131"/>
        <end position="151"/>
    </location>
</feature>
<feature type="transmembrane region" description="Helical" evidence="12">
    <location>
        <begin position="163"/>
        <end position="184"/>
    </location>
</feature>
<protein>
    <submittedName>
        <fullName evidence="13">Cardiolipin synthase</fullName>
    </submittedName>
</protein>
<dbReference type="UniPathway" id="UPA00085"/>
<comment type="subcellular location">
    <subcellularLocation>
        <location evidence="1">Membrane</location>
        <topology evidence="1">Multi-pass membrane protein</topology>
    </subcellularLocation>
</comment>
<dbReference type="InterPro" id="IPR004570">
    <property type="entry name" value="Phosphatidylglycerol_P_synth"/>
</dbReference>
<evidence type="ECO:0000256" key="3">
    <source>
        <dbReference type="ARBA" id="ARBA00022516"/>
    </source>
</evidence>
<dbReference type="InterPro" id="IPR000462">
    <property type="entry name" value="CDP-OH_P_trans"/>
</dbReference>
<keyword evidence="5 12" id="KW-0812">Transmembrane</keyword>
<organism evidence="13 14">
    <name type="scientific">Kutzneria buriramensis</name>
    <dbReference type="NCBI Taxonomy" id="1045776"/>
    <lineage>
        <taxon>Bacteria</taxon>
        <taxon>Bacillati</taxon>
        <taxon>Actinomycetota</taxon>
        <taxon>Actinomycetes</taxon>
        <taxon>Pseudonocardiales</taxon>
        <taxon>Pseudonocardiaceae</taxon>
        <taxon>Kutzneria</taxon>
    </lineage>
</organism>
<dbReference type="Pfam" id="PF01066">
    <property type="entry name" value="CDP-OH_P_transf"/>
    <property type="match status" value="1"/>
</dbReference>
<evidence type="ECO:0000256" key="5">
    <source>
        <dbReference type="ARBA" id="ARBA00022692"/>
    </source>
</evidence>
<evidence type="ECO:0000313" key="14">
    <source>
        <dbReference type="Proteomes" id="UP000256269"/>
    </source>
</evidence>
<dbReference type="InterPro" id="IPR048254">
    <property type="entry name" value="CDP_ALCOHOL_P_TRANSF_CS"/>
</dbReference>
<dbReference type="GO" id="GO:0008444">
    <property type="term" value="F:CDP-diacylglycerol-glycerol-3-phosphate 3-phosphatidyltransferase activity"/>
    <property type="evidence" value="ECO:0007669"/>
    <property type="project" value="InterPro"/>
</dbReference>
<dbReference type="Gene3D" id="1.20.120.1760">
    <property type="match status" value="1"/>
</dbReference>